<dbReference type="EMBL" id="CP060131">
    <property type="protein sequence ID" value="QNG50168.1"/>
    <property type="molecule type" value="Genomic_DNA"/>
</dbReference>
<dbReference type="PROSITE" id="PS50977">
    <property type="entry name" value="HTH_TETR_2"/>
    <property type="match status" value="1"/>
</dbReference>
<evidence type="ECO:0000256" key="2">
    <source>
        <dbReference type="PROSITE-ProRule" id="PRU00335"/>
    </source>
</evidence>
<dbReference type="InterPro" id="IPR001647">
    <property type="entry name" value="HTH_TetR"/>
</dbReference>
<dbReference type="InterPro" id="IPR036271">
    <property type="entry name" value="Tet_transcr_reg_TetR-rel_C_sf"/>
</dbReference>
<dbReference type="RefSeq" id="WP_185716930.1">
    <property type="nucleotide sequence ID" value="NZ_BAAAWI010000001.1"/>
</dbReference>
<dbReference type="AlphaFoldDB" id="A0A7G7MBK7"/>
<dbReference type="Pfam" id="PF00440">
    <property type="entry name" value="TetR_N"/>
    <property type="match status" value="1"/>
</dbReference>
<dbReference type="KEGG" id="ppel:H6H00_18055"/>
<feature type="DNA-binding region" description="H-T-H motif" evidence="2">
    <location>
        <begin position="34"/>
        <end position="53"/>
    </location>
</feature>
<proteinExistence type="predicted"/>
<name>A0A7G7MBK7_9PSEU</name>
<dbReference type="InterPro" id="IPR009057">
    <property type="entry name" value="Homeodomain-like_sf"/>
</dbReference>
<dbReference type="GO" id="GO:0000976">
    <property type="term" value="F:transcription cis-regulatory region binding"/>
    <property type="evidence" value="ECO:0007669"/>
    <property type="project" value="TreeGrafter"/>
</dbReference>
<dbReference type="Pfam" id="PF17932">
    <property type="entry name" value="TetR_C_24"/>
    <property type="match status" value="1"/>
</dbReference>
<keyword evidence="1 2" id="KW-0238">DNA-binding</keyword>
<dbReference type="Proteomes" id="UP000515728">
    <property type="component" value="Chromosome"/>
</dbReference>
<feature type="domain" description="HTH tetR-type" evidence="3">
    <location>
        <begin position="11"/>
        <end position="71"/>
    </location>
</feature>
<gene>
    <name evidence="4" type="ORF">H6H00_18055</name>
</gene>
<keyword evidence="5" id="KW-1185">Reference proteome</keyword>
<dbReference type="PANTHER" id="PTHR30055">
    <property type="entry name" value="HTH-TYPE TRANSCRIPTIONAL REGULATOR RUTR"/>
    <property type="match status" value="1"/>
</dbReference>
<dbReference type="PANTHER" id="PTHR30055:SF237">
    <property type="entry name" value="TRANSCRIPTIONAL REPRESSOR MCE3R"/>
    <property type="match status" value="1"/>
</dbReference>
<dbReference type="Gene3D" id="1.10.10.60">
    <property type="entry name" value="Homeodomain-like"/>
    <property type="match status" value="1"/>
</dbReference>
<accession>A0A7G7MBK7</accession>
<reference evidence="4 5" key="1">
    <citation type="submission" date="2020-08" db="EMBL/GenBank/DDBJ databases">
        <authorList>
            <person name="Mo P."/>
        </authorList>
    </citation>
    <scope>NUCLEOTIDE SEQUENCE [LARGE SCALE GENOMIC DNA]</scope>
    <source>
        <strain evidence="4 5">CGMCC 4.1532</strain>
    </source>
</reference>
<dbReference type="SUPFAM" id="SSF48498">
    <property type="entry name" value="Tetracyclin repressor-like, C-terminal domain"/>
    <property type="match status" value="1"/>
</dbReference>
<dbReference type="GO" id="GO:0003700">
    <property type="term" value="F:DNA-binding transcription factor activity"/>
    <property type="evidence" value="ECO:0007669"/>
    <property type="project" value="TreeGrafter"/>
</dbReference>
<organism evidence="4 5">
    <name type="scientific">Pseudonocardia petroleophila</name>
    <dbReference type="NCBI Taxonomy" id="37331"/>
    <lineage>
        <taxon>Bacteria</taxon>
        <taxon>Bacillati</taxon>
        <taxon>Actinomycetota</taxon>
        <taxon>Actinomycetes</taxon>
        <taxon>Pseudonocardiales</taxon>
        <taxon>Pseudonocardiaceae</taxon>
        <taxon>Pseudonocardia</taxon>
    </lineage>
</organism>
<dbReference type="PRINTS" id="PR00455">
    <property type="entry name" value="HTHTETR"/>
</dbReference>
<evidence type="ECO:0000313" key="4">
    <source>
        <dbReference type="EMBL" id="QNG50168.1"/>
    </source>
</evidence>
<dbReference type="InterPro" id="IPR050109">
    <property type="entry name" value="HTH-type_TetR-like_transc_reg"/>
</dbReference>
<sequence length="211" mass="23274">MPKAGGRIRDPERRERILGAAADLIAQHGFLGVNLTDIGAAAGIVGSGIYRHFPSKSAILVEMFDRVVDRLVVDAEGALRSSGDPRATLASLVDGQVRFTLTERRLCQVYLQESRNVPEQDLRRLRWKQRHYIDLWQDVLTDVRPELSAAEAKIRVHAAISVIHSCLRYRIEIAESELAVFLSTAAERALGVDVAGPRIQHSTDESPSATG</sequence>
<evidence type="ECO:0000313" key="5">
    <source>
        <dbReference type="Proteomes" id="UP000515728"/>
    </source>
</evidence>
<dbReference type="InterPro" id="IPR041490">
    <property type="entry name" value="KstR2_TetR_C"/>
</dbReference>
<protein>
    <submittedName>
        <fullName evidence="4">TetR/AcrR family transcriptional regulator</fullName>
    </submittedName>
</protein>
<dbReference type="Gene3D" id="1.10.357.10">
    <property type="entry name" value="Tetracycline Repressor, domain 2"/>
    <property type="match status" value="1"/>
</dbReference>
<dbReference type="SUPFAM" id="SSF46689">
    <property type="entry name" value="Homeodomain-like"/>
    <property type="match status" value="1"/>
</dbReference>
<evidence type="ECO:0000256" key="1">
    <source>
        <dbReference type="ARBA" id="ARBA00023125"/>
    </source>
</evidence>
<evidence type="ECO:0000259" key="3">
    <source>
        <dbReference type="PROSITE" id="PS50977"/>
    </source>
</evidence>